<evidence type="ECO:0000313" key="6">
    <source>
        <dbReference type="EMBL" id="OAA91359.1"/>
    </source>
</evidence>
<dbReference type="InterPro" id="IPR000281">
    <property type="entry name" value="HTH_RpiR"/>
</dbReference>
<dbReference type="GO" id="GO:0003677">
    <property type="term" value="F:DNA binding"/>
    <property type="evidence" value="ECO:0007669"/>
    <property type="project" value="UniProtKB-KW"/>
</dbReference>
<dbReference type="Proteomes" id="UP000077384">
    <property type="component" value="Unassembled WGS sequence"/>
</dbReference>
<feature type="domain" description="HTH rpiR-type" evidence="4">
    <location>
        <begin position="6"/>
        <end position="82"/>
    </location>
</feature>
<dbReference type="Proteomes" id="UP000093694">
    <property type="component" value="Unassembled WGS sequence"/>
</dbReference>
<keyword evidence="3" id="KW-0804">Transcription</keyword>
<dbReference type="SUPFAM" id="SSF53697">
    <property type="entry name" value="SIS domain"/>
    <property type="match status" value="1"/>
</dbReference>
<dbReference type="InterPro" id="IPR047640">
    <property type="entry name" value="RpiR-like"/>
</dbReference>
<dbReference type="InterPro" id="IPR046348">
    <property type="entry name" value="SIS_dom_sf"/>
</dbReference>
<keyword evidence="1" id="KW-0805">Transcription regulation</keyword>
<gene>
    <name evidence="6" type="primary">ybbH_3</name>
    <name evidence="7" type="synonym">ybbH_2</name>
    <name evidence="7" type="ORF">CLCOS_21270</name>
    <name evidence="6" type="ORF">WX73_01769</name>
</gene>
<evidence type="ECO:0000256" key="3">
    <source>
        <dbReference type="ARBA" id="ARBA00023163"/>
    </source>
</evidence>
<evidence type="ECO:0000256" key="1">
    <source>
        <dbReference type="ARBA" id="ARBA00023015"/>
    </source>
</evidence>
<dbReference type="InterPro" id="IPR001347">
    <property type="entry name" value="SIS_dom"/>
</dbReference>
<dbReference type="GO" id="GO:1901135">
    <property type="term" value="P:carbohydrate derivative metabolic process"/>
    <property type="evidence" value="ECO:0007669"/>
    <property type="project" value="InterPro"/>
</dbReference>
<dbReference type="GO" id="GO:0097367">
    <property type="term" value="F:carbohydrate derivative binding"/>
    <property type="evidence" value="ECO:0007669"/>
    <property type="project" value="InterPro"/>
</dbReference>
<dbReference type="InterPro" id="IPR009057">
    <property type="entry name" value="Homeodomain-like_sf"/>
</dbReference>
<dbReference type="CDD" id="cd05013">
    <property type="entry name" value="SIS_RpiR"/>
    <property type="match status" value="1"/>
</dbReference>
<dbReference type="PANTHER" id="PTHR30514">
    <property type="entry name" value="GLUCOKINASE"/>
    <property type="match status" value="1"/>
</dbReference>
<accession>A0A162NBD2</accession>
<keyword evidence="2" id="KW-0238">DNA-binding</keyword>
<comment type="caution">
    <text evidence="6">The sequence shown here is derived from an EMBL/GenBank/DDBJ whole genome shotgun (WGS) entry which is preliminary data.</text>
</comment>
<dbReference type="PANTHER" id="PTHR30514:SF1">
    <property type="entry name" value="HTH-TYPE TRANSCRIPTIONAL REGULATOR HEXR-RELATED"/>
    <property type="match status" value="1"/>
</dbReference>
<name>A0A162NBD2_9CLOT</name>
<proteinExistence type="predicted"/>
<organism evidence="6 8">
    <name type="scientific">Clostridium coskatii</name>
    <dbReference type="NCBI Taxonomy" id="1705578"/>
    <lineage>
        <taxon>Bacteria</taxon>
        <taxon>Bacillati</taxon>
        <taxon>Bacillota</taxon>
        <taxon>Clostridia</taxon>
        <taxon>Eubacteriales</taxon>
        <taxon>Clostridiaceae</taxon>
        <taxon>Clostridium</taxon>
    </lineage>
</organism>
<dbReference type="Gene3D" id="1.10.10.10">
    <property type="entry name" value="Winged helix-like DNA-binding domain superfamily/Winged helix DNA-binding domain"/>
    <property type="match status" value="1"/>
</dbReference>
<dbReference type="AlphaFoldDB" id="A0A162NBD2"/>
<dbReference type="EMBL" id="LITQ01000026">
    <property type="protein sequence ID" value="OAA91359.1"/>
    <property type="molecule type" value="Genomic_DNA"/>
</dbReference>
<dbReference type="Pfam" id="PF01418">
    <property type="entry name" value="HTH_6"/>
    <property type="match status" value="1"/>
</dbReference>
<dbReference type="EMBL" id="LROR01000049">
    <property type="protein sequence ID" value="OBR93991.1"/>
    <property type="molecule type" value="Genomic_DNA"/>
</dbReference>
<protein>
    <submittedName>
        <fullName evidence="6 7">HTH-type transcriptional regulator YbbH</fullName>
    </submittedName>
</protein>
<reference evidence="6 8" key="1">
    <citation type="journal article" date="2015" name="Biotechnol. Bioeng.">
        <title>Genome sequence and phenotypic characterization of Caulobacter segnis.</title>
        <authorList>
            <person name="Patel S."/>
            <person name="Fletcher B."/>
            <person name="Scott D.C."/>
            <person name="Ely B."/>
        </authorList>
    </citation>
    <scope>NUCLEOTIDE SEQUENCE [LARGE SCALE GENOMIC DNA]</scope>
    <source>
        <strain evidence="6 8">PS02</strain>
    </source>
</reference>
<evidence type="ECO:0000259" key="4">
    <source>
        <dbReference type="PROSITE" id="PS51071"/>
    </source>
</evidence>
<evidence type="ECO:0000313" key="7">
    <source>
        <dbReference type="EMBL" id="OBR93991.1"/>
    </source>
</evidence>
<evidence type="ECO:0000313" key="9">
    <source>
        <dbReference type="Proteomes" id="UP000093694"/>
    </source>
</evidence>
<evidence type="ECO:0000313" key="8">
    <source>
        <dbReference type="Proteomes" id="UP000077384"/>
    </source>
</evidence>
<reference evidence="7 9" key="2">
    <citation type="journal article" date="2016" name="Front. Microbiol.">
        <title>Industrial Acetogenic Biocatalysts: A Comparative Metabolic and Genomic Analysis.</title>
        <authorList>
            <person name="Bengelsdorf F."/>
            <person name="Poehlein A."/>
            <person name="Sonja S."/>
            <person name="Erz C."/>
            <person name="Hummel T."/>
            <person name="Hoffmeister S."/>
            <person name="Daniel R."/>
            <person name="Durre P."/>
        </authorList>
    </citation>
    <scope>NUCLEOTIDE SEQUENCE [LARGE SCALE GENOMIC DNA]</scope>
    <source>
        <strain evidence="7 9">PTA-10522</strain>
    </source>
</reference>
<dbReference type="Gene3D" id="3.40.50.10490">
    <property type="entry name" value="Glucose-6-phosphate isomerase like protein, domain 1"/>
    <property type="match status" value="1"/>
</dbReference>
<dbReference type="PATRIC" id="fig|1705578.3.peg.2021"/>
<evidence type="ECO:0000256" key="2">
    <source>
        <dbReference type="ARBA" id="ARBA00023125"/>
    </source>
</evidence>
<dbReference type="PROSITE" id="PS51071">
    <property type="entry name" value="HTH_RPIR"/>
    <property type="match status" value="1"/>
</dbReference>
<dbReference type="InterPro" id="IPR035472">
    <property type="entry name" value="RpiR-like_SIS"/>
</dbReference>
<dbReference type="SUPFAM" id="SSF46689">
    <property type="entry name" value="Homeodomain-like"/>
    <property type="match status" value="1"/>
</dbReference>
<dbReference type="PROSITE" id="PS51464">
    <property type="entry name" value="SIS"/>
    <property type="match status" value="1"/>
</dbReference>
<dbReference type="Pfam" id="PF01380">
    <property type="entry name" value="SIS"/>
    <property type="match status" value="1"/>
</dbReference>
<dbReference type="RefSeq" id="WP_023162512.1">
    <property type="nucleotide sequence ID" value="NZ_LITQ01000026.1"/>
</dbReference>
<evidence type="ECO:0000259" key="5">
    <source>
        <dbReference type="PROSITE" id="PS51464"/>
    </source>
</evidence>
<feature type="domain" description="SIS" evidence="5">
    <location>
        <begin position="127"/>
        <end position="267"/>
    </location>
</feature>
<dbReference type="GO" id="GO:0003700">
    <property type="term" value="F:DNA-binding transcription factor activity"/>
    <property type="evidence" value="ECO:0007669"/>
    <property type="project" value="InterPro"/>
</dbReference>
<sequence>MIIIEKDVFSLIRTNYNNLSPTQKNIADYILSNPEKVILYSISDLASECNTSEPTIFRFLKKIGYESYQVFRIKVAQQISDNSTKSIYGEIQPDDDINTVKRKVIDLTTDSINDLNNIVDKQQVNLFIDTIIKAKEIIFFGVGASNMIAGDAYHKFLQLGFNVKFCNDPHIMNMIASHCHKEDLIVAISHSGESREIKDAVDFAKENNATIASITSYPHSALAKKSDILLLSSSRETEYRSDAMISRINQLVIIDILYVSAVLRVGQKCIDSINKSRVAVAKNKT</sequence>
<dbReference type="InterPro" id="IPR036388">
    <property type="entry name" value="WH-like_DNA-bd_sf"/>
</dbReference>
<keyword evidence="9" id="KW-1185">Reference proteome</keyword>